<comment type="caution">
    <text evidence="7">The sequence shown here is derived from an EMBL/GenBank/DDBJ whole genome shotgun (WGS) entry which is preliminary data.</text>
</comment>
<proteinExistence type="predicted"/>
<dbReference type="Gene3D" id="1.10.3730.20">
    <property type="match status" value="1"/>
</dbReference>
<dbReference type="PANTHER" id="PTHR30561">
    <property type="entry name" value="SMR FAMILY PROTON-DEPENDENT DRUG EFFLUX TRANSPORTER SUGE"/>
    <property type="match status" value="1"/>
</dbReference>
<organism evidence="7 8">
    <name type="scientific">Marinobacterium aestuariivivens</name>
    <dbReference type="NCBI Taxonomy" id="1698799"/>
    <lineage>
        <taxon>Bacteria</taxon>
        <taxon>Pseudomonadati</taxon>
        <taxon>Pseudomonadota</taxon>
        <taxon>Gammaproteobacteria</taxon>
        <taxon>Oceanospirillales</taxon>
        <taxon>Oceanospirillaceae</taxon>
        <taxon>Marinobacterium</taxon>
    </lineage>
</organism>
<dbReference type="PANTHER" id="PTHR30561:SF9">
    <property type="entry name" value="4-AMINO-4-DEOXY-L-ARABINOSE-PHOSPHOUNDECAPRENOL FLIPPASE SUBUNIT ARNF-RELATED"/>
    <property type="match status" value="1"/>
</dbReference>
<evidence type="ECO:0000256" key="2">
    <source>
        <dbReference type="ARBA" id="ARBA00022475"/>
    </source>
</evidence>
<evidence type="ECO:0000256" key="4">
    <source>
        <dbReference type="ARBA" id="ARBA00022989"/>
    </source>
</evidence>
<name>A0ABW1ZUM8_9GAMM</name>
<dbReference type="RefSeq" id="WP_379907538.1">
    <property type="nucleotide sequence ID" value="NZ_JBHSWE010000001.1"/>
</dbReference>
<dbReference type="Proteomes" id="UP001596422">
    <property type="component" value="Unassembled WGS sequence"/>
</dbReference>
<protein>
    <submittedName>
        <fullName evidence="7">DMT family transporter</fullName>
    </submittedName>
</protein>
<dbReference type="InterPro" id="IPR018908">
    <property type="entry name" value="TMEM234"/>
</dbReference>
<dbReference type="InterPro" id="IPR000390">
    <property type="entry name" value="Small_drug/metabolite_transptr"/>
</dbReference>
<feature type="transmembrane region" description="Helical" evidence="6">
    <location>
        <begin position="80"/>
        <end position="99"/>
    </location>
</feature>
<keyword evidence="3 6" id="KW-0812">Transmembrane</keyword>
<keyword evidence="4 6" id="KW-1133">Transmembrane helix</keyword>
<accession>A0ABW1ZUM8</accession>
<evidence type="ECO:0000256" key="6">
    <source>
        <dbReference type="SAM" id="Phobius"/>
    </source>
</evidence>
<dbReference type="SUPFAM" id="SSF103481">
    <property type="entry name" value="Multidrug resistance efflux transporter EmrE"/>
    <property type="match status" value="1"/>
</dbReference>
<keyword evidence="2" id="KW-1003">Cell membrane</keyword>
<dbReference type="EMBL" id="JBHSWE010000001">
    <property type="protein sequence ID" value="MFC6668988.1"/>
    <property type="molecule type" value="Genomic_DNA"/>
</dbReference>
<dbReference type="InterPro" id="IPR037185">
    <property type="entry name" value="EmrE-like"/>
</dbReference>
<evidence type="ECO:0000256" key="5">
    <source>
        <dbReference type="ARBA" id="ARBA00023136"/>
    </source>
</evidence>
<feature type="transmembrane region" description="Helical" evidence="6">
    <location>
        <begin position="105"/>
        <end position="122"/>
    </location>
</feature>
<evidence type="ECO:0000256" key="3">
    <source>
        <dbReference type="ARBA" id="ARBA00022692"/>
    </source>
</evidence>
<evidence type="ECO:0000313" key="7">
    <source>
        <dbReference type="EMBL" id="MFC6668988.1"/>
    </source>
</evidence>
<feature type="transmembrane region" description="Helical" evidence="6">
    <location>
        <begin position="49"/>
        <end position="68"/>
    </location>
</feature>
<evidence type="ECO:0000256" key="1">
    <source>
        <dbReference type="ARBA" id="ARBA00004651"/>
    </source>
</evidence>
<evidence type="ECO:0000313" key="8">
    <source>
        <dbReference type="Proteomes" id="UP001596422"/>
    </source>
</evidence>
<comment type="subcellular location">
    <subcellularLocation>
        <location evidence="1">Cell membrane</location>
        <topology evidence="1">Multi-pass membrane protein</topology>
    </subcellularLocation>
</comment>
<dbReference type="Pfam" id="PF10639">
    <property type="entry name" value="TMEM234"/>
    <property type="match status" value="1"/>
</dbReference>
<sequence>MNTSGMLLIALSALMTGAANLLLRAGVLKFGDFSLATNRIVDGLIGLSMQPFFVLGVIFYGLAAIVWFSALSKAELSTGYPILVGLTFVLVASGSSLFFGETLSVQKLFGMAMILGGIAVIAHV</sequence>
<gene>
    <name evidence="7" type="ORF">ACFQDL_01845</name>
</gene>
<reference evidence="8" key="1">
    <citation type="journal article" date="2019" name="Int. J. Syst. Evol. Microbiol.">
        <title>The Global Catalogue of Microorganisms (GCM) 10K type strain sequencing project: providing services to taxonomists for standard genome sequencing and annotation.</title>
        <authorList>
            <consortium name="The Broad Institute Genomics Platform"/>
            <consortium name="The Broad Institute Genome Sequencing Center for Infectious Disease"/>
            <person name="Wu L."/>
            <person name="Ma J."/>
        </authorList>
    </citation>
    <scope>NUCLEOTIDE SEQUENCE [LARGE SCALE GENOMIC DNA]</scope>
    <source>
        <strain evidence="8">NBRC 111756</strain>
    </source>
</reference>
<keyword evidence="8" id="KW-1185">Reference proteome</keyword>
<keyword evidence="5 6" id="KW-0472">Membrane</keyword>